<dbReference type="OrthoDB" id="1894463at2759"/>
<evidence type="ECO:0000259" key="2">
    <source>
        <dbReference type="PROSITE" id="PS50181"/>
    </source>
</evidence>
<dbReference type="Proteomes" id="UP000008311">
    <property type="component" value="Unassembled WGS sequence"/>
</dbReference>
<accession>B9T208</accession>
<reference evidence="4" key="1">
    <citation type="journal article" date="2010" name="Nat. Biotechnol.">
        <title>Draft genome sequence of the oilseed species Ricinus communis.</title>
        <authorList>
            <person name="Chan A.P."/>
            <person name="Crabtree J."/>
            <person name="Zhao Q."/>
            <person name="Lorenzi H."/>
            <person name="Orvis J."/>
            <person name="Puiu D."/>
            <person name="Melake-Berhan A."/>
            <person name="Jones K.M."/>
            <person name="Redman J."/>
            <person name="Chen G."/>
            <person name="Cahoon E.B."/>
            <person name="Gedil M."/>
            <person name="Stanke M."/>
            <person name="Haas B.J."/>
            <person name="Wortman J.R."/>
            <person name="Fraser-Liggett C.M."/>
            <person name="Ravel J."/>
            <person name="Rabinowicz P.D."/>
        </authorList>
    </citation>
    <scope>NUCLEOTIDE SEQUENCE [LARGE SCALE GENOMIC DNA]</scope>
    <source>
        <strain evidence="4">cv. Hale</strain>
    </source>
</reference>
<dbReference type="OMA" id="RSCEWES"/>
<evidence type="ECO:0000256" key="1">
    <source>
        <dbReference type="SAM" id="MobiDB-lite"/>
    </source>
</evidence>
<feature type="compositionally biased region" description="Basic and acidic residues" evidence="1">
    <location>
        <begin position="1"/>
        <end position="18"/>
    </location>
</feature>
<evidence type="ECO:0000313" key="3">
    <source>
        <dbReference type="EMBL" id="EEF30092.1"/>
    </source>
</evidence>
<dbReference type="eggNOG" id="ENOG502QS4I">
    <property type="taxonomic scope" value="Eukaryota"/>
</dbReference>
<dbReference type="InterPro" id="IPR050796">
    <property type="entry name" value="SCF_F-box_component"/>
</dbReference>
<dbReference type="Gene3D" id="1.20.1280.50">
    <property type="match status" value="1"/>
</dbReference>
<dbReference type="PROSITE" id="PS50181">
    <property type="entry name" value="FBOX"/>
    <property type="match status" value="1"/>
</dbReference>
<protein>
    <recommendedName>
        <fullName evidence="2">F-box domain-containing protein</fullName>
    </recommendedName>
</protein>
<dbReference type="InterPro" id="IPR036047">
    <property type="entry name" value="F-box-like_dom_sf"/>
</dbReference>
<dbReference type="InParanoid" id="B9T208"/>
<keyword evidence="4" id="KW-1185">Reference proteome</keyword>
<sequence>MKTDYAMRRPAEEAKIQEHPPGTESLPCELALDILSRLPITHLINVKRVCRFWRSLVQHPLLASMHFSRIANNNDPCLLLLCDLPIKSHLYSLHFSALDETIIETVTRIPVPVIPKFLVIGSCNGLLYLLDSLQQRANYIYNPFTSDYLELPEPGQVLNQHRVATGFGFHSTTKEYKVVRVVYYRNNKEEGTNFQKRRYSLPRSEVQVLTVGNGSLTWRSKGETSYQLLGNPSHVVVNGRLHWLSCRYRNQSLRRLISFDLADEQFREVPCPVGASFGRHCSHLATLRGCLSGVVQGFRRLYIWVMKEYGVKESWVKEFTIGVKLPRELEPYPNQSINLQEFHLPLSQTKVLCLLNNGEILLEFRCGTLVCYDTKSGAFKELIIFQDLPEWSNAIVHVGSLNWIDTPIHF</sequence>
<dbReference type="InterPro" id="IPR013187">
    <property type="entry name" value="F-box-assoc_dom_typ3"/>
</dbReference>
<feature type="region of interest" description="Disordered" evidence="1">
    <location>
        <begin position="1"/>
        <end position="22"/>
    </location>
</feature>
<gene>
    <name evidence="3" type="ORF">RCOM_0549160</name>
</gene>
<dbReference type="EMBL" id="EQ974367">
    <property type="protein sequence ID" value="EEF30092.1"/>
    <property type="molecule type" value="Genomic_DNA"/>
</dbReference>
<name>B9T208_RICCO</name>
<dbReference type="InterPro" id="IPR001810">
    <property type="entry name" value="F-box_dom"/>
</dbReference>
<dbReference type="KEGG" id="rcu:8268244"/>
<dbReference type="STRING" id="3988.B9T208"/>
<dbReference type="NCBIfam" id="TIGR01640">
    <property type="entry name" value="F_box_assoc_1"/>
    <property type="match status" value="1"/>
</dbReference>
<dbReference type="InterPro" id="IPR017451">
    <property type="entry name" value="F-box-assoc_interact_dom"/>
</dbReference>
<dbReference type="PANTHER" id="PTHR31672">
    <property type="entry name" value="BNACNNG10540D PROTEIN"/>
    <property type="match status" value="1"/>
</dbReference>
<evidence type="ECO:0000313" key="4">
    <source>
        <dbReference type="Proteomes" id="UP000008311"/>
    </source>
</evidence>
<proteinExistence type="predicted"/>
<organism evidence="3 4">
    <name type="scientific">Ricinus communis</name>
    <name type="common">Castor bean</name>
    <dbReference type="NCBI Taxonomy" id="3988"/>
    <lineage>
        <taxon>Eukaryota</taxon>
        <taxon>Viridiplantae</taxon>
        <taxon>Streptophyta</taxon>
        <taxon>Embryophyta</taxon>
        <taxon>Tracheophyta</taxon>
        <taxon>Spermatophyta</taxon>
        <taxon>Magnoliopsida</taxon>
        <taxon>eudicotyledons</taxon>
        <taxon>Gunneridae</taxon>
        <taxon>Pentapetalae</taxon>
        <taxon>rosids</taxon>
        <taxon>fabids</taxon>
        <taxon>Malpighiales</taxon>
        <taxon>Euphorbiaceae</taxon>
        <taxon>Acalyphoideae</taxon>
        <taxon>Acalypheae</taxon>
        <taxon>Ricinus</taxon>
    </lineage>
</organism>
<dbReference type="Pfam" id="PF08268">
    <property type="entry name" value="FBA_3"/>
    <property type="match status" value="1"/>
</dbReference>
<feature type="domain" description="F-box" evidence="2">
    <location>
        <begin position="20"/>
        <end position="70"/>
    </location>
</feature>
<dbReference type="Pfam" id="PF12937">
    <property type="entry name" value="F-box-like"/>
    <property type="match status" value="1"/>
</dbReference>
<dbReference type="SUPFAM" id="SSF81383">
    <property type="entry name" value="F-box domain"/>
    <property type="match status" value="1"/>
</dbReference>
<dbReference type="AlphaFoldDB" id="B9T208"/>
<dbReference type="SMART" id="SM00256">
    <property type="entry name" value="FBOX"/>
    <property type="match status" value="1"/>
</dbReference>
<dbReference type="PANTHER" id="PTHR31672:SF13">
    <property type="entry name" value="F-BOX PROTEIN CPR30-LIKE"/>
    <property type="match status" value="1"/>
</dbReference>